<accession>A0A6G8IHR5</accession>
<dbReference type="KEGG" id="hcz:G9Q37_11590"/>
<evidence type="ECO:0000259" key="1">
    <source>
        <dbReference type="Pfam" id="PF06527"/>
    </source>
</evidence>
<organism evidence="2 3">
    <name type="scientific">Hydrogenophaga crocea</name>
    <dbReference type="NCBI Taxonomy" id="2716225"/>
    <lineage>
        <taxon>Bacteria</taxon>
        <taxon>Pseudomonadati</taxon>
        <taxon>Pseudomonadota</taxon>
        <taxon>Betaproteobacteria</taxon>
        <taxon>Burkholderiales</taxon>
        <taxon>Comamonadaceae</taxon>
        <taxon>Hydrogenophaga</taxon>
    </lineage>
</organism>
<dbReference type="RefSeq" id="WP_166227344.1">
    <property type="nucleotide sequence ID" value="NZ_CP049989.1"/>
</dbReference>
<dbReference type="InterPro" id="IPR009492">
    <property type="entry name" value="TniQ"/>
</dbReference>
<sequence>MGFCLRSASENVSSLSQIRRLLGVGENEQFKQSHAARLSRLTGASEAWLIYALPERAGKGAGRRYRCYGHAFRTPTALRARNPQVCPLCIHHHGYAMAVWDLGMSTTCLEHGICLVDQCPTCHRLLRWDRPSLLWGHCAHAISANFIGAEAPGVTRSFQALIETSFKKESTNSLLEEFQLPRWLDGLSPSGWTDLMLAFGTIEERFQVPADGTYTRLHRSESALSIVTRGFERLMTWARTCASPSTITDLIAFAPLQGLLLEPAGDADLQIGQRLCEAVYGVDISQKLRTRNPALAQMSLF</sequence>
<dbReference type="AlphaFoldDB" id="A0A6G8IHR5"/>
<evidence type="ECO:0000313" key="2">
    <source>
        <dbReference type="EMBL" id="QIM52742.1"/>
    </source>
</evidence>
<protein>
    <recommendedName>
        <fullName evidence="1">TniQ domain-containing protein</fullName>
    </recommendedName>
</protein>
<feature type="domain" description="TniQ" evidence="1">
    <location>
        <begin position="4"/>
        <end position="114"/>
    </location>
</feature>
<reference evidence="2 3" key="1">
    <citation type="submission" date="2020-03" db="EMBL/GenBank/DDBJ databases">
        <title>Hydrogenophaga sp. nov. isolated from cyanobacterial mat.</title>
        <authorList>
            <person name="Thorat V."/>
            <person name="Kirdat K."/>
            <person name="Tiwarekar B."/>
            <person name="Costa E.D."/>
            <person name="Yadav A."/>
        </authorList>
    </citation>
    <scope>NUCLEOTIDE SEQUENCE [LARGE SCALE GENOMIC DNA]</scope>
    <source>
        <strain evidence="2 3">BA0156</strain>
    </source>
</reference>
<proteinExistence type="predicted"/>
<keyword evidence="3" id="KW-1185">Reference proteome</keyword>
<dbReference type="Pfam" id="PF06527">
    <property type="entry name" value="TniQ"/>
    <property type="match status" value="1"/>
</dbReference>
<name>A0A6G8IHR5_9BURK</name>
<gene>
    <name evidence="2" type="ORF">G9Q37_11590</name>
</gene>
<dbReference type="EMBL" id="CP049989">
    <property type="protein sequence ID" value="QIM52742.1"/>
    <property type="molecule type" value="Genomic_DNA"/>
</dbReference>
<dbReference type="Proteomes" id="UP000503162">
    <property type="component" value="Chromosome"/>
</dbReference>
<evidence type="ECO:0000313" key="3">
    <source>
        <dbReference type="Proteomes" id="UP000503162"/>
    </source>
</evidence>